<feature type="region of interest" description="Disordered" evidence="1">
    <location>
        <begin position="275"/>
        <end position="296"/>
    </location>
</feature>
<gene>
    <name evidence="2" type="ORF">HID58_068364</name>
</gene>
<sequence>MDDLPLSSLSHISIKHRAITVLYRNQITERLRTLIRCYSNPNPVEVFFDLQRGMTQKMSLMLNGDFSSAAVKVNIKSDKKLDGQHRGSWFQRHAEQRGINKGYEAMAFPEFARSHFPKNTNPKMVNRNRRMLETIPYHSSGGDSDELIRAEDNVKERKLGEKESRSCRFLCSRDNTTKDDAGSSSKAMAVYNRMPWMCAQRDNNNVQEKTTQNLLELIRPVRFYATVDSVLRVSGEINLPKEGSKVSMKPKGKIFGRYLDLFPNLDHRHKGGVRLESLESSKDTQEGKNESSAETDTLEMDKLQMMCLSDAESSTKDRLLLPVDRSDKVTCTKLQSFIEELKRPIYFTTPMLTFENISMVMVDHLGDLAVTSSSLASSFCHLIGFSFILILGTCIYVTYTTLETAPSLRLIVFLSPDC</sequence>
<dbReference type="InterPro" id="IPR037476">
    <property type="entry name" value="PCH1"/>
</dbReference>
<dbReference type="Proteomes" id="UP000824890">
    <property type="component" value="Unassembled WGS sequence"/>
</dbReference>
<keyword evidence="3" id="KW-1185">Reference proteome</keyword>
<evidence type="ECO:0000313" key="3">
    <source>
        <dbReference type="Proteomes" id="UP000824890"/>
    </source>
</evidence>
<reference evidence="2 3" key="1">
    <citation type="submission" date="2021-05" db="EMBL/GenBank/DDBJ databases">
        <title>Genome Assembly of Synthetic Allotetraploid Brassica napus Reveals Homoeologous Exchanges between Subgenomes.</title>
        <authorList>
            <person name="Davis J.T."/>
        </authorList>
    </citation>
    <scope>NUCLEOTIDE SEQUENCE [LARGE SCALE GENOMIC DNA]</scope>
    <source>
        <strain evidence="3">cv. Da-Ae</strain>
        <tissue evidence="2">Seedling</tissue>
    </source>
</reference>
<dbReference type="PANTHER" id="PTHR36062">
    <property type="entry name" value="OS01G0687300 PROTEIN"/>
    <property type="match status" value="1"/>
</dbReference>
<evidence type="ECO:0000313" key="2">
    <source>
        <dbReference type="EMBL" id="KAH0880970.1"/>
    </source>
</evidence>
<dbReference type="PANTHER" id="PTHR36062:SF7">
    <property type="entry name" value="BNAA07G03600D PROTEIN"/>
    <property type="match status" value="1"/>
</dbReference>
<organism evidence="2 3">
    <name type="scientific">Brassica napus</name>
    <name type="common">Rape</name>
    <dbReference type="NCBI Taxonomy" id="3708"/>
    <lineage>
        <taxon>Eukaryota</taxon>
        <taxon>Viridiplantae</taxon>
        <taxon>Streptophyta</taxon>
        <taxon>Embryophyta</taxon>
        <taxon>Tracheophyta</taxon>
        <taxon>Spermatophyta</taxon>
        <taxon>Magnoliopsida</taxon>
        <taxon>eudicotyledons</taxon>
        <taxon>Gunneridae</taxon>
        <taxon>Pentapetalae</taxon>
        <taxon>rosids</taxon>
        <taxon>malvids</taxon>
        <taxon>Brassicales</taxon>
        <taxon>Brassicaceae</taxon>
        <taxon>Brassiceae</taxon>
        <taxon>Brassica</taxon>
    </lineage>
</organism>
<proteinExistence type="predicted"/>
<evidence type="ECO:0000256" key="1">
    <source>
        <dbReference type="SAM" id="MobiDB-lite"/>
    </source>
</evidence>
<protein>
    <submittedName>
        <fullName evidence="2">Uncharacterized protein</fullName>
    </submittedName>
</protein>
<comment type="caution">
    <text evidence="2">The sequence shown here is derived from an EMBL/GenBank/DDBJ whole genome shotgun (WGS) entry which is preliminary data.</text>
</comment>
<name>A0ABQ7ZL55_BRANA</name>
<feature type="compositionally biased region" description="Basic and acidic residues" evidence="1">
    <location>
        <begin position="276"/>
        <end position="291"/>
    </location>
</feature>
<dbReference type="EMBL" id="JAGKQM010000015">
    <property type="protein sequence ID" value="KAH0880970.1"/>
    <property type="molecule type" value="Genomic_DNA"/>
</dbReference>
<accession>A0ABQ7ZL55</accession>